<feature type="transmembrane region" description="Helical" evidence="9">
    <location>
        <begin position="15"/>
        <end position="33"/>
    </location>
</feature>
<keyword evidence="5 9" id="KW-0812">Transmembrane</keyword>
<feature type="transmembrane region" description="Helical" evidence="9">
    <location>
        <begin position="89"/>
        <end position="108"/>
    </location>
</feature>
<dbReference type="EMBL" id="NPEX01000100">
    <property type="protein sequence ID" value="RAI43210.1"/>
    <property type="molecule type" value="Genomic_DNA"/>
</dbReference>
<name>A0A327KWC9_9BRAD</name>
<proteinExistence type="inferred from homology"/>
<reference evidence="10 11" key="1">
    <citation type="submission" date="2017-07" db="EMBL/GenBank/DDBJ databases">
        <title>Draft Genome Sequences of Select Purple Nonsulfur Bacteria.</title>
        <authorList>
            <person name="Lasarre B."/>
            <person name="Mckinlay J.B."/>
        </authorList>
    </citation>
    <scope>NUCLEOTIDE SEQUENCE [LARGE SCALE GENOMIC DNA]</scope>
    <source>
        <strain evidence="10 11">DSM 5909</strain>
    </source>
</reference>
<dbReference type="OrthoDB" id="5342349at2"/>
<evidence type="ECO:0000256" key="5">
    <source>
        <dbReference type="ARBA" id="ARBA00022692"/>
    </source>
</evidence>
<evidence type="ECO:0000256" key="1">
    <source>
        <dbReference type="ARBA" id="ARBA00004429"/>
    </source>
</evidence>
<feature type="transmembrane region" description="Helical" evidence="9">
    <location>
        <begin position="54"/>
        <end position="77"/>
    </location>
</feature>
<dbReference type="Proteomes" id="UP000249130">
    <property type="component" value="Unassembled WGS sequence"/>
</dbReference>
<evidence type="ECO:0000256" key="4">
    <source>
        <dbReference type="ARBA" id="ARBA00022519"/>
    </source>
</evidence>
<feature type="transmembrane region" description="Helical" evidence="9">
    <location>
        <begin position="321"/>
        <end position="340"/>
    </location>
</feature>
<comment type="similarity">
    <text evidence="8">Belongs to the TsuA/YedE (TC 9.B.102) family.</text>
</comment>
<keyword evidence="2" id="KW-0813">Transport</keyword>
<dbReference type="AlphaFoldDB" id="A0A327KWC9"/>
<comment type="caution">
    <text evidence="10">The sequence shown here is derived from an EMBL/GenBank/DDBJ whole genome shotgun (WGS) entry which is preliminary data.</text>
</comment>
<feature type="transmembrane region" description="Helical" evidence="9">
    <location>
        <begin position="115"/>
        <end position="137"/>
    </location>
</feature>
<dbReference type="RefSeq" id="WP_111419927.1">
    <property type="nucleotide sequence ID" value="NZ_NPEX01000100.1"/>
</dbReference>
<evidence type="ECO:0000256" key="2">
    <source>
        <dbReference type="ARBA" id="ARBA00022448"/>
    </source>
</evidence>
<keyword evidence="3" id="KW-1003">Cell membrane</keyword>
<keyword evidence="4" id="KW-0997">Cell inner membrane</keyword>
<dbReference type="GO" id="GO:0005886">
    <property type="term" value="C:plasma membrane"/>
    <property type="evidence" value="ECO:0007669"/>
    <property type="project" value="UniProtKB-SubCell"/>
</dbReference>
<dbReference type="Pfam" id="PF04143">
    <property type="entry name" value="Sulf_transp"/>
    <property type="match status" value="1"/>
</dbReference>
<feature type="transmembrane region" description="Helical" evidence="9">
    <location>
        <begin position="166"/>
        <end position="190"/>
    </location>
</feature>
<evidence type="ECO:0000313" key="11">
    <source>
        <dbReference type="Proteomes" id="UP000249130"/>
    </source>
</evidence>
<accession>A0A327KWC9</accession>
<comment type="subcellular location">
    <subcellularLocation>
        <location evidence="1">Cell inner membrane</location>
        <topology evidence="1">Multi-pass membrane protein</topology>
    </subcellularLocation>
</comment>
<evidence type="ECO:0000256" key="7">
    <source>
        <dbReference type="ARBA" id="ARBA00023136"/>
    </source>
</evidence>
<evidence type="ECO:0000313" key="10">
    <source>
        <dbReference type="EMBL" id="RAI43210.1"/>
    </source>
</evidence>
<keyword evidence="7 9" id="KW-0472">Membrane</keyword>
<evidence type="ECO:0000256" key="6">
    <source>
        <dbReference type="ARBA" id="ARBA00022989"/>
    </source>
</evidence>
<dbReference type="PANTHER" id="PTHR30574:SF1">
    <property type="entry name" value="SULPHUR TRANSPORT DOMAIN-CONTAINING PROTEIN"/>
    <property type="match status" value="1"/>
</dbReference>
<evidence type="ECO:0000256" key="9">
    <source>
        <dbReference type="SAM" id="Phobius"/>
    </source>
</evidence>
<feature type="transmembrane region" description="Helical" evidence="9">
    <location>
        <begin position="298"/>
        <end position="315"/>
    </location>
</feature>
<evidence type="ECO:0000256" key="3">
    <source>
        <dbReference type="ARBA" id="ARBA00022475"/>
    </source>
</evidence>
<feature type="transmembrane region" description="Helical" evidence="9">
    <location>
        <begin position="254"/>
        <end position="277"/>
    </location>
</feature>
<organism evidence="10 11">
    <name type="scientific">Rhodoplanes roseus</name>
    <dbReference type="NCBI Taxonomy" id="29409"/>
    <lineage>
        <taxon>Bacteria</taxon>
        <taxon>Pseudomonadati</taxon>
        <taxon>Pseudomonadota</taxon>
        <taxon>Alphaproteobacteria</taxon>
        <taxon>Hyphomicrobiales</taxon>
        <taxon>Nitrobacteraceae</taxon>
        <taxon>Rhodoplanes</taxon>
    </lineage>
</organism>
<evidence type="ECO:0000256" key="8">
    <source>
        <dbReference type="ARBA" id="ARBA00035655"/>
    </source>
</evidence>
<sequence length="366" mass="37840">MDLITIIDAVGEGPALALGGVAVGAAFGFAAQRSRFCLRAASIEFYHGQVGQKVAIWLMAFATAVVWTQAFILMGLLDVSEARQLAQRGSLSGAAIGGLMFGAGMIMTRGCASRLLVLSATGNLRALLTGLVMAVTAQSAYRGALVPLRETITAWWTIDGAGARDLLVILGLGHGHALAFGIVWCGAAYVYAVRSRLPASTWFTASGVGGMVAIGWLFTYAISQASFSPARVTSITFTGPSADTLMFVLDQSRMVWNFDIGLVPGVFIGSLAGALLFKEFELQGFKDGLSMRRYIVGAVLMGFGGMLAGGCAVGAGVSGGAIFAATAWITLACIWLAAGVTDFLMDRETPAAAGVPTPESASGRAG</sequence>
<keyword evidence="6 9" id="KW-1133">Transmembrane helix</keyword>
<dbReference type="PANTHER" id="PTHR30574">
    <property type="entry name" value="INNER MEMBRANE PROTEIN YEDE"/>
    <property type="match status" value="1"/>
</dbReference>
<feature type="transmembrane region" description="Helical" evidence="9">
    <location>
        <begin position="202"/>
        <end position="222"/>
    </location>
</feature>
<protein>
    <submittedName>
        <fullName evidence="10">Lipocalin</fullName>
    </submittedName>
</protein>
<gene>
    <name evidence="10" type="ORF">CH341_15505</name>
</gene>
<keyword evidence="11" id="KW-1185">Reference proteome</keyword>
<dbReference type="InterPro" id="IPR007272">
    <property type="entry name" value="Sulf_transp_TsuA/YedE"/>
</dbReference>